<accession>A0A6I6D6A3</accession>
<name>A0A6I6D6A3_9FIRM</name>
<dbReference type="Proteomes" id="UP000426444">
    <property type="component" value="Chromosome"/>
</dbReference>
<proteinExistence type="predicted"/>
<evidence type="ECO:0008006" key="4">
    <source>
        <dbReference type="Google" id="ProtNLM"/>
    </source>
</evidence>
<sequence>MKKIVGSIILLCVFCSLFLVSCGTENKTDMLFIGESEKWQVKFEVMPISTFDKDDHSFITYIETLYLGDYTDIKGINDIKYEYRWIHQDFEFVSEEDLNIKLSSPSIHTPVTVSIGQGRIIYREENCKVFYARSTINQDISNFADYIRLNLKWNGHEEMIEIKINNND</sequence>
<dbReference type="EMBL" id="CP046457">
    <property type="protein sequence ID" value="QGT98793.1"/>
    <property type="molecule type" value="Genomic_DNA"/>
</dbReference>
<evidence type="ECO:0000256" key="1">
    <source>
        <dbReference type="SAM" id="SignalP"/>
    </source>
</evidence>
<keyword evidence="1" id="KW-0732">Signal</keyword>
<organism evidence="2 3">
    <name type="scientific">Candidatus Syntrophocurvum alkaliphilum</name>
    <dbReference type="NCBI Taxonomy" id="2293317"/>
    <lineage>
        <taxon>Bacteria</taxon>
        <taxon>Bacillati</taxon>
        <taxon>Bacillota</taxon>
        <taxon>Clostridia</taxon>
        <taxon>Eubacteriales</taxon>
        <taxon>Syntrophomonadaceae</taxon>
        <taxon>Candidatus Syntrophocurvum</taxon>
    </lineage>
</organism>
<dbReference type="OrthoDB" id="2880071at2"/>
<keyword evidence="3" id="KW-1185">Reference proteome</keyword>
<feature type="chain" id="PRO_5039430755" description="Lipoprotein" evidence="1">
    <location>
        <begin position="22"/>
        <end position="168"/>
    </location>
</feature>
<protein>
    <recommendedName>
        <fullName evidence="4">Lipoprotein</fullName>
    </recommendedName>
</protein>
<dbReference type="PROSITE" id="PS51257">
    <property type="entry name" value="PROKAR_LIPOPROTEIN"/>
    <property type="match status" value="1"/>
</dbReference>
<dbReference type="RefSeq" id="WP_156202750.1">
    <property type="nucleotide sequence ID" value="NZ_CP046457.1"/>
</dbReference>
<feature type="signal peptide" evidence="1">
    <location>
        <begin position="1"/>
        <end position="21"/>
    </location>
</feature>
<reference evidence="3" key="1">
    <citation type="journal article" date="2019" name="Microbiology">
        <title>Complete Genome Sequence of an Uncultured Bacterium of the Candidate Phylum Bipolaricaulota.</title>
        <authorList>
            <person name="Kadnikov V.V."/>
            <person name="Mardanov A.V."/>
            <person name="Beletsky A.V."/>
            <person name="Frank Y.A."/>
            <person name="Karnachuk O.V."/>
            <person name="Ravin N.V."/>
        </authorList>
    </citation>
    <scope>NUCLEOTIDE SEQUENCE [LARGE SCALE GENOMIC DNA]</scope>
</reference>
<gene>
    <name evidence="2" type="ORF">SYNTR_0200</name>
</gene>
<evidence type="ECO:0000313" key="3">
    <source>
        <dbReference type="Proteomes" id="UP000426444"/>
    </source>
</evidence>
<dbReference type="KEGG" id="salq:SYNTR_0200"/>
<dbReference type="AlphaFoldDB" id="A0A6I6D6A3"/>
<evidence type="ECO:0000313" key="2">
    <source>
        <dbReference type="EMBL" id="QGT98793.1"/>
    </source>
</evidence>